<dbReference type="PROSITE" id="PS50110">
    <property type="entry name" value="RESPONSE_REGULATORY"/>
    <property type="match status" value="1"/>
</dbReference>
<organism evidence="3">
    <name type="scientific">mine drainage metagenome</name>
    <dbReference type="NCBI Taxonomy" id="410659"/>
    <lineage>
        <taxon>unclassified sequences</taxon>
        <taxon>metagenomes</taxon>
        <taxon>ecological metagenomes</taxon>
    </lineage>
</organism>
<feature type="domain" description="Response regulatory" evidence="2">
    <location>
        <begin position="52"/>
        <end position="169"/>
    </location>
</feature>
<name>A0A1J5P427_9ZZZZ</name>
<sequence length="177" mass="18755">MGGRIGVASQLGSGSCFWFEIPTAALAPEAAADPAGDVPVGVGAVPHHRVLHVLFGEDNPINQQVMRAMLARAGHTMRIVDNGEDVVQAVSEGNFDVVLMDIQMPRLDGLEATRKIRDMAAPKGRIPIIAVTADAMTGARDHYVRAGMDGYLAKSLRLRELVATIEAVALEPFSAAS</sequence>
<dbReference type="InterPro" id="IPR011006">
    <property type="entry name" value="CheY-like_superfamily"/>
</dbReference>
<dbReference type="Gene3D" id="3.40.50.2300">
    <property type="match status" value="1"/>
</dbReference>
<dbReference type="PANTHER" id="PTHR45339">
    <property type="entry name" value="HYBRID SIGNAL TRANSDUCTION HISTIDINE KINASE J"/>
    <property type="match status" value="1"/>
</dbReference>
<reference evidence="3" key="1">
    <citation type="submission" date="2016-10" db="EMBL/GenBank/DDBJ databases">
        <title>Sequence of Gallionella enrichment culture.</title>
        <authorList>
            <person name="Poehlein A."/>
            <person name="Muehling M."/>
            <person name="Daniel R."/>
        </authorList>
    </citation>
    <scope>NUCLEOTIDE SEQUENCE</scope>
</reference>
<dbReference type="InterPro" id="IPR001789">
    <property type="entry name" value="Sig_transdc_resp-reg_receiver"/>
</dbReference>
<dbReference type="GO" id="GO:0004673">
    <property type="term" value="F:protein histidine kinase activity"/>
    <property type="evidence" value="ECO:0007669"/>
    <property type="project" value="UniProtKB-EC"/>
</dbReference>
<evidence type="ECO:0000313" key="3">
    <source>
        <dbReference type="EMBL" id="OIQ65448.1"/>
    </source>
</evidence>
<keyword evidence="3" id="KW-0808">Transferase</keyword>
<dbReference type="CDD" id="cd17546">
    <property type="entry name" value="REC_hyHK_CKI1_RcsC-like"/>
    <property type="match status" value="1"/>
</dbReference>
<keyword evidence="1" id="KW-0597">Phosphoprotein</keyword>
<dbReference type="EMBL" id="MLJW01007319">
    <property type="protein sequence ID" value="OIQ65448.1"/>
    <property type="molecule type" value="Genomic_DNA"/>
</dbReference>
<dbReference type="EC" id="2.7.13.3" evidence="3"/>
<dbReference type="SUPFAM" id="SSF52172">
    <property type="entry name" value="CheY-like"/>
    <property type="match status" value="1"/>
</dbReference>
<proteinExistence type="predicted"/>
<accession>A0A1J5P427</accession>
<dbReference type="SMART" id="SM00448">
    <property type="entry name" value="REC"/>
    <property type="match status" value="1"/>
</dbReference>
<dbReference type="AlphaFoldDB" id="A0A1J5P427"/>
<dbReference type="GO" id="GO:0000160">
    <property type="term" value="P:phosphorelay signal transduction system"/>
    <property type="evidence" value="ECO:0007669"/>
    <property type="project" value="InterPro"/>
</dbReference>
<dbReference type="PANTHER" id="PTHR45339:SF3">
    <property type="entry name" value="HISTIDINE KINASE"/>
    <property type="match status" value="1"/>
</dbReference>
<protein>
    <submittedName>
        <fullName evidence="3">Sensory/regulatory protein RpfC</fullName>
        <ecNumber evidence="3">2.7.13.3</ecNumber>
    </submittedName>
</protein>
<dbReference type="PROSITE" id="PS51257">
    <property type="entry name" value="PROKAR_LIPOPROTEIN"/>
    <property type="match status" value="1"/>
</dbReference>
<comment type="caution">
    <text evidence="3">The sequence shown here is derived from an EMBL/GenBank/DDBJ whole genome shotgun (WGS) entry which is preliminary data.</text>
</comment>
<dbReference type="Pfam" id="PF00072">
    <property type="entry name" value="Response_reg"/>
    <property type="match status" value="1"/>
</dbReference>
<evidence type="ECO:0000259" key="2">
    <source>
        <dbReference type="PROSITE" id="PS50110"/>
    </source>
</evidence>
<evidence type="ECO:0000256" key="1">
    <source>
        <dbReference type="ARBA" id="ARBA00022553"/>
    </source>
</evidence>
<gene>
    <name evidence="3" type="primary">rpfC_15</name>
    <name evidence="3" type="ORF">GALL_529930</name>
</gene>